<sequence length="293" mass="32154">MFKLKTILASIALLASVSVNAQLLYKVEGNGLKSPSYIFGTHHIAPLSFIDKTGAGKPFTEAEQVVGEIDMTQDQMALGMAMQPHMMAPADSTLSKIISPEDFTIISEEFKKWAPAPGMELKMLDAMKPNVVTSMVAIGMAAQEMPGFNPQEQLDTYFQFQGKNTGKKIIPLETADYQASILFDFTPIAYQAESLVEMLKDPEKSIQATKELTAAYEAQDLDKMSELSSKDNEHPEFMEALVDKRNAEWLQKLPSIMNDAPSFIAVGALHLAGDKGIIEGLRKAGYTVTPVKQ</sequence>
<evidence type="ECO:0000313" key="1">
    <source>
        <dbReference type="EMBL" id="TGY76472.1"/>
    </source>
</evidence>
<dbReference type="Proteomes" id="UP000306319">
    <property type="component" value="Unassembled WGS sequence"/>
</dbReference>
<reference evidence="1" key="1">
    <citation type="submission" date="2019-04" db="EMBL/GenBank/DDBJ databases">
        <title>Microbes associate with the intestines of laboratory mice.</title>
        <authorList>
            <person name="Navarre W."/>
            <person name="Wong E."/>
            <person name="Huang K."/>
            <person name="Tropini C."/>
            <person name="Ng K."/>
            <person name="Yu B."/>
        </authorList>
    </citation>
    <scope>NUCLEOTIDE SEQUENCE</scope>
    <source>
        <strain evidence="1">NM04_E33</strain>
    </source>
</reference>
<proteinExistence type="predicted"/>
<name>A0AC61RHM9_9BACT</name>
<keyword evidence="2" id="KW-1185">Reference proteome</keyword>
<accession>A0AC61RHM9</accession>
<protein>
    <submittedName>
        <fullName evidence="1">TraB/GumN family protein</fullName>
    </submittedName>
</protein>
<evidence type="ECO:0000313" key="2">
    <source>
        <dbReference type="Proteomes" id="UP000306319"/>
    </source>
</evidence>
<gene>
    <name evidence="1" type="ORF">E5331_18180</name>
</gene>
<dbReference type="EMBL" id="SRYB01000040">
    <property type="protein sequence ID" value="TGY76472.1"/>
    <property type="molecule type" value="Genomic_DNA"/>
</dbReference>
<organism evidence="1 2">
    <name type="scientific">Lepagella muris</name>
    <dbReference type="NCBI Taxonomy" id="3032870"/>
    <lineage>
        <taxon>Bacteria</taxon>
        <taxon>Pseudomonadati</taxon>
        <taxon>Bacteroidota</taxon>
        <taxon>Bacteroidia</taxon>
        <taxon>Bacteroidales</taxon>
        <taxon>Muribaculaceae</taxon>
        <taxon>Lepagella</taxon>
    </lineage>
</organism>
<comment type="caution">
    <text evidence="1">The sequence shown here is derived from an EMBL/GenBank/DDBJ whole genome shotgun (WGS) entry which is preliminary data.</text>
</comment>